<dbReference type="GO" id="GO:0015645">
    <property type="term" value="F:fatty acid ligase activity"/>
    <property type="evidence" value="ECO:0007669"/>
    <property type="project" value="TreeGrafter"/>
</dbReference>
<dbReference type="InterPro" id="IPR042099">
    <property type="entry name" value="ANL_N_sf"/>
</dbReference>
<dbReference type="Proteomes" id="UP000028643">
    <property type="component" value="Unassembled WGS sequence"/>
</dbReference>
<dbReference type="PANTHER" id="PTHR43605:SF10">
    <property type="entry name" value="ACYL-COA SYNTHETASE MEDIUM CHAIN FAMILY MEMBER 3"/>
    <property type="match status" value="1"/>
</dbReference>
<dbReference type="InterPro" id="IPR000873">
    <property type="entry name" value="AMP-dep_synth/lig_dom"/>
</dbReference>
<evidence type="ECO:0000256" key="4">
    <source>
        <dbReference type="ARBA" id="ARBA00022840"/>
    </source>
</evidence>
<dbReference type="GO" id="GO:0016405">
    <property type="term" value="F:CoA-ligase activity"/>
    <property type="evidence" value="ECO:0007669"/>
    <property type="project" value="UniProtKB-ARBA"/>
</dbReference>
<feature type="domain" description="AMP-binding enzyme C-terminal" evidence="6">
    <location>
        <begin position="440"/>
        <end position="518"/>
    </location>
</feature>
<evidence type="ECO:0000259" key="5">
    <source>
        <dbReference type="Pfam" id="PF00501"/>
    </source>
</evidence>
<reference evidence="7 8" key="1">
    <citation type="submission" date="2014-07" db="EMBL/GenBank/DDBJ databases">
        <title>Draft Genome Sequences of Environmental Pseudomonas syringae strains.</title>
        <authorList>
            <person name="Baltrus D.A."/>
            <person name="Berge O."/>
            <person name="Morris C."/>
        </authorList>
    </citation>
    <scope>NUCLEOTIDE SEQUENCE [LARGE SCALE GENOMIC DNA]</scope>
    <source>
        <strain evidence="7 8">CEB003</strain>
    </source>
</reference>
<keyword evidence="4" id="KW-0067">ATP-binding</keyword>
<comment type="similarity">
    <text evidence="1">Belongs to the ATP-dependent AMP-binding enzyme family.</text>
</comment>
<dbReference type="GO" id="GO:0006633">
    <property type="term" value="P:fatty acid biosynthetic process"/>
    <property type="evidence" value="ECO:0007669"/>
    <property type="project" value="TreeGrafter"/>
</dbReference>
<proteinExistence type="inferred from homology"/>
<evidence type="ECO:0000256" key="3">
    <source>
        <dbReference type="ARBA" id="ARBA00022741"/>
    </source>
</evidence>
<dbReference type="InterPro" id="IPR051087">
    <property type="entry name" value="Mitochondrial_ACSM"/>
</dbReference>
<dbReference type="InterPro" id="IPR045851">
    <property type="entry name" value="AMP-bd_C_sf"/>
</dbReference>
<evidence type="ECO:0000259" key="6">
    <source>
        <dbReference type="Pfam" id="PF13193"/>
    </source>
</evidence>
<dbReference type="PANTHER" id="PTHR43605">
    <property type="entry name" value="ACYL-COENZYME A SYNTHETASE"/>
    <property type="match status" value="1"/>
</dbReference>
<keyword evidence="3" id="KW-0547">Nucleotide-binding</keyword>
<feature type="domain" description="AMP-dependent synthetase/ligase" evidence="5">
    <location>
        <begin position="30"/>
        <end position="386"/>
    </location>
</feature>
<dbReference type="PROSITE" id="PS00455">
    <property type="entry name" value="AMP_BINDING"/>
    <property type="match status" value="1"/>
</dbReference>
<dbReference type="GO" id="GO:0006637">
    <property type="term" value="P:acyl-CoA metabolic process"/>
    <property type="evidence" value="ECO:0007669"/>
    <property type="project" value="TreeGrafter"/>
</dbReference>
<dbReference type="InterPro" id="IPR025110">
    <property type="entry name" value="AMP-bd_C"/>
</dbReference>
<dbReference type="Pfam" id="PF00501">
    <property type="entry name" value="AMP-binding"/>
    <property type="match status" value="1"/>
</dbReference>
<dbReference type="InterPro" id="IPR020845">
    <property type="entry name" value="AMP-binding_CS"/>
</dbReference>
<keyword evidence="2" id="KW-0436">Ligase</keyword>
<dbReference type="Gene3D" id="3.30.300.30">
    <property type="match status" value="1"/>
</dbReference>
<dbReference type="Gene3D" id="3.40.50.12780">
    <property type="entry name" value="N-terminal domain of ligase-like"/>
    <property type="match status" value="1"/>
</dbReference>
<name>A0A085V8J5_PSESX</name>
<accession>A0A085V8J5</accession>
<evidence type="ECO:0000256" key="2">
    <source>
        <dbReference type="ARBA" id="ARBA00022598"/>
    </source>
</evidence>
<dbReference type="FunFam" id="3.30.300.30:FF:000005">
    <property type="entry name" value="Acyl-coenzyme A synthetase ACSM5, mitochondrial"/>
    <property type="match status" value="1"/>
</dbReference>
<dbReference type="PATRIC" id="fig|317.174.peg.2319"/>
<protein>
    <submittedName>
        <fullName evidence="7">Acyl-CoA synthetase</fullName>
    </submittedName>
</protein>
<evidence type="ECO:0000313" key="7">
    <source>
        <dbReference type="EMBL" id="KFE51758.1"/>
    </source>
</evidence>
<sequence>MTCYADTYRQFQWDIPATFNFGTDVIDRYAREADGPALIWANAGGEEIRLSYSDVSLLTDRFASMLAKRGVRRGDRVLIMLPRIPDWQVAMIGCLKLGAVPIPSVEMLTTKDINYRVRHAQVRAVLTRAEHSAKFVDIMDEVPVKLSLGHAPGFETYETAMIESDGIFEPVTIAADDPAVLYYTSGSTGEPKGVLHPSRSLYAWREAARYWLDLSRDDIIWCTADTGWSKAGTSILFGPWSVGACTFFYDGPFDAAERLRLLARYKISVYCAPGTELFRVVDEDVAAHDLSHLRHTVSAGERLNSCVAEKWQCKTGIQVMESYGQTETLMTLANYACTESREGSMGLPLPGMDVDIIDAQGVRLPPGSEGDIAVRIPNPLLMLGYYKDEARTLESYVEGPDGRWFVTGDLGLRDSDGYFFYSGRRDDVINSAGYRIGPSEVENALLTHPTVLECAVIGVPHNERGEIVKAFIILRLGATPGEALIRDLQVHVKQMTAPYKYPRAIEFVDTLPKTTTGKIQRSALRALEKQRLTLEE</sequence>
<comment type="caution">
    <text evidence="7">The sequence shown here is derived from an EMBL/GenBank/DDBJ whole genome shotgun (WGS) entry which is preliminary data.</text>
</comment>
<dbReference type="SUPFAM" id="SSF56801">
    <property type="entry name" value="Acetyl-CoA synthetase-like"/>
    <property type="match status" value="1"/>
</dbReference>
<dbReference type="EMBL" id="JPQT01000101">
    <property type="protein sequence ID" value="KFE51758.1"/>
    <property type="molecule type" value="Genomic_DNA"/>
</dbReference>
<evidence type="ECO:0000313" key="8">
    <source>
        <dbReference type="Proteomes" id="UP000028643"/>
    </source>
</evidence>
<organism evidence="7 8">
    <name type="scientific">Pseudomonas syringae</name>
    <dbReference type="NCBI Taxonomy" id="317"/>
    <lineage>
        <taxon>Bacteria</taxon>
        <taxon>Pseudomonadati</taxon>
        <taxon>Pseudomonadota</taxon>
        <taxon>Gammaproteobacteria</taxon>
        <taxon>Pseudomonadales</taxon>
        <taxon>Pseudomonadaceae</taxon>
        <taxon>Pseudomonas</taxon>
    </lineage>
</organism>
<dbReference type="GO" id="GO:0005524">
    <property type="term" value="F:ATP binding"/>
    <property type="evidence" value="ECO:0007669"/>
    <property type="project" value="UniProtKB-KW"/>
</dbReference>
<gene>
    <name evidence="7" type="ORF">IV02_11295</name>
</gene>
<dbReference type="Pfam" id="PF13193">
    <property type="entry name" value="AMP-binding_C"/>
    <property type="match status" value="1"/>
</dbReference>
<dbReference type="GO" id="GO:0004321">
    <property type="term" value="F:fatty-acyl-CoA synthase activity"/>
    <property type="evidence" value="ECO:0007669"/>
    <property type="project" value="TreeGrafter"/>
</dbReference>
<dbReference type="AlphaFoldDB" id="A0A085V8J5"/>
<evidence type="ECO:0000256" key="1">
    <source>
        <dbReference type="ARBA" id="ARBA00006432"/>
    </source>
</evidence>